<dbReference type="PROSITE" id="PS51885">
    <property type="entry name" value="NEPRILYSIN"/>
    <property type="match status" value="1"/>
</dbReference>
<evidence type="ECO:0000256" key="3">
    <source>
        <dbReference type="ARBA" id="ARBA00022670"/>
    </source>
</evidence>
<dbReference type="InterPro" id="IPR018497">
    <property type="entry name" value="Peptidase_M13_C"/>
</dbReference>
<keyword evidence="7" id="KW-0482">Metalloprotease</keyword>
<keyword evidence="5" id="KW-0378">Hydrolase</keyword>
<feature type="domain" description="Peptidase M13 C-terminal" evidence="9">
    <location>
        <begin position="524"/>
        <end position="558"/>
    </location>
</feature>
<evidence type="ECO:0000259" key="10">
    <source>
        <dbReference type="Pfam" id="PF05649"/>
    </source>
</evidence>
<keyword evidence="3" id="KW-0645">Protease</keyword>
<feature type="domain" description="Peptidase M13 N-terminal" evidence="10">
    <location>
        <begin position="75"/>
        <end position="463"/>
    </location>
</feature>
<evidence type="ECO:0000256" key="7">
    <source>
        <dbReference type="ARBA" id="ARBA00023049"/>
    </source>
</evidence>
<dbReference type="CDD" id="cd08662">
    <property type="entry name" value="M13"/>
    <property type="match status" value="1"/>
</dbReference>
<evidence type="ECO:0000256" key="8">
    <source>
        <dbReference type="SAM" id="SignalP"/>
    </source>
</evidence>
<organism evidence="11">
    <name type="scientific">Latrodectus hasselti</name>
    <name type="common">Redback spider</name>
    <dbReference type="NCBI Taxonomy" id="256736"/>
    <lineage>
        <taxon>Eukaryota</taxon>
        <taxon>Metazoa</taxon>
        <taxon>Ecdysozoa</taxon>
        <taxon>Arthropoda</taxon>
        <taxon>Chelicerata</taxon>
        <taxon>Arachnida</taxon>
        <taxon>Araneae</taxon>
        <taxon>Araneomorphae</taxon>
        <taxon>Entelegynae</taxon>
        <taxon>Araneoidea</taxon>
        <taxon>Theridiidae</taxon>
        <taxon>Latrodectus</taxon>
    </lineage>
</organism>
<dbReference type="Pfam" id="PF05649">
    <property type="entry name" value="Peptidase_M13_N"/>
    <property type="match status" value="1"/>
</dbReference>
<name>A0A482ZDJ7_LATHA</name>
<dbReference type="InterPro" id="IPR042089">
    <property type="entry name" value="Peptidase_M13_dom_2"/>
</dbReference>
<dbReference type="Gene3D" id="1.10.1380.10">
    <property type="entry name" value="Neutral endopeptidase , domain2"/>
    <property type="match status" value="1"/>
</dbReference>
<comment type="cofactor">
    <cofactor evidence="1">
        <name>Zn(2+)</name>
        <dbReference type="ChEBI" id="CHEBI:29105"/>
    </cofactor>
</comment>
<evidence type="ECO:0000256" key="1">
    <source>
        <dbReference type="ARBA" id="ARBA00001947"/>
    </source>
</evidence>
<protein>
    <submittedName>
        <fullName evidence="11">U24-Theriditoxin-Lha1b_1</fullName>
    </submittedName>
</protein>
<feature type="signal peptide" evidence="8">
    <location>
        <begin position="1"/>
        <end position="19"/>
    </location>
</feature>
<reference evidence="11" key="1">
    <citation type="submission" date="2017-03" db="EMBL/GenBank/DDBJ databases">
        <authorList>
            <person name="QRISCLOUD D."/>
        </authorList>
    </citation>
    <scope>NUCLEOTIDE SEQUENCE</scope>
</reference>
<dbReference type="EMBL" id="HAGP01000073">
    <property type="protein sequence ID" value="SMD30010.1"/>
    <property type="molecule type" value="Transcribed_RNA"/>
</dbReference>
<evidence type="ECO:0000256" key="5">
    <source>
        <dbReference type="ARBA" id="ARBA00022801"/>
    </source>
</evidence>
<evidence type="ECO:0000259" key="9">
    <source>
        <dbReference type="Pfam" id="PF01431"/>
    </source>
</evidence>
<dbReference type="InterPro" id="IPR000718">
    <property type="entry name" value="Peptidase_M13"/>
</dbReference>
<evidence type="ECO:0000256" key="2">
    <source>
        <dbReference type="ARBA" id="ARBA00007357"/>
    </source>
</evidence>
<evidence type="ECO:0000256" key="6">
    <source>
        <dbReference type="ARBA" id="ARBA00022833"/>
    </source>
</evidence>
<dbReference type="GO" id="GO:0004222">
    <property type="term" value="F:metalloendopeptidase activity"/>
    <property type="evidence" value="ECO:0007669"/>
    <property type="project" value="InterPro"/>
</dbReference>
<keyword evidence="4" id="KW-0479">Metal-binding</keyword>
<dbReference type="PANTHER" id="PTHR11733:SF224">
    <property type="entry name" value="NEPRILYSIN-2"/>
    <property type="match status" value="1"/>
</dbReference>
<dbReference type="PANTHER" id="PTHR11733">
    <property type="entry name" value="ZINC METALLOPROTEASE FAMILY M13 NEPRILYSIN-RELATED"/>
    <property type="match status" value="1"/>
</dbReference>
<proteinExistence type="inferred from homology"/>
<dbReference type="InterPro" id="IPR008753">
    <property type="entry name" value="Peptidase_M13_N"/>
</dbReference>
<accession>A0A482ZDJ7</accession>
<feature type="chain" id="PRO_5019791484" evidence="8">
    <location>
        <begin position="20"/>
        <end position="564"/>
    </location>
</feature>
<comment type="similarity">
    <text evidence="2">Belongs to the peptidase M13 family.</text>
</comment>
<keyword evidence="6" id="KW-0862">Zinc</keyword>
<dbReference type="GO" id="GO:0046872">
    <property type="term" value="F:metal ion binding"/>
    <property type="evidence" value="ECO:0007669"/>
    <property type="project" value="UniProtKB-KW"/>
</dbReference>
<dbReference type="GO" id="GO:0005886">
    <property type="term" value="C:plasma membrane"/>
    <property type="evidence" value="ECO:0007669"/>
    <property type="project" value="TreeGrafter"/>
</dbReference>
<sequence>MKFIINIFAFITVFMEVHSMHISHSDSILHSSESTLKHTDADRVVKRDEPGVCQTDACKKTAEHILQSMDNKVNPCDDFYQFACGGWIEGHSIPDDKSSASIFEGVEDDLNLKLKELLERPLSGSEPRHVQMMKQFYDSCMDTNSIEASGSEPLKNILQKFGGWPVVEGDSWDESKFDWMDTLIAMRNFGFGHNILLSLYVSPDTKDNTVNIIELDQTNLGMPSRDYLVSGLSDDATAAYFNLMVKSANKLGADESKSKKELMEALNFEITLANNSLPLEEQRNVSQLYNKYTVAELKQLVPDIDWMKFLNGLLNEPVTENEYLNVRIPDFVKKFAEIISNTDKRIVANYMMWRIVSDTFSHLSKDWRDLEMEYTSTISGQTEEKPRWEECLTIVSYSLSIALGSHYVKKYFPADSKKSAMEMVTYLRTEFLSIIDAVEWMDDNTKSQAKEKANAMTPYIGYPDEMLNDTLAAEFYENLTFNGGSYIDNSLRINKWLTDYVYSELRKPNIKGDWKKHALAAIVNAFYNPVENSLEFPAGILQSPFFNKDRPNYLNFGAWFCNRT</sequence>
<evidence type="ECO:0000256" key="4">
    <source>
        <dbReference type="ARBA" id="ARBA00022723"/>
    </source>
</evidence>
<dbReference type="AlphaFoldDB" id="A0A482ZDJ7"/>
<evidence type="ECO:0000313" key="11">
    <source>
        <dbReference type="EMBL" id="SMD30010.1"/>
    </source>
</evidence>
<dbReference type="GO" id="GO:0016485">
    <property type="term" value="P:protein processing"/>
    <property type="evidence" value="ECO:0007669"/>
    <property type="project" value="TreeGrafter"/>
</dbReference>
<dbReference type="Pfam" id="PF01431">
    <property type="entry name" value="Peptidase_M13"/>
    <property type="match status" value="1"/>
</dbReference>
<dbReference type="SUPFAM" id="SSF55486">
    <property type="entry name" value="Metalloproteases ('zincins'), catalytic domain"/>
    <property type="match status" value="1"/>
</dbReference>
<keyword evidence="8" id="KW-0732">Signal</keyword>
<reference evidence="11" key="2">
    <citation type="submission" date="2019-04" db="EMBL/GenBank/DDBJ databases">
        <title>Unravelling the molecular evolution of spider venoms.</title>
        <authorList>
            <person name="Pineda S."/>
        </authorList>
    </citation>
    <scope>NUCLEOTIDE SEQUENCE</scope>
</reference>